<feature type="active site" evidence="3">
    <location>
        <position position="76"/>
    </location>
</feature>
<evidence type="ECO:0000256" key="1">
    <source>
        <dbReference type="ARBA" id="ARBA00007469"/>
    </source>
</evidence>
<evidence type="ECO:0000313" key="6">
    <source>
        <dbReference type="EMBL" id="CAB3222639.1"/>
    </source>
</evidence>
<evidence type="ECO:0000256" key="2">
    <source>
        <dbReference type="ARBA" id="ARBA00023157"/>
    </source>
</evidence>
<comment type="similarity">
    <text evidence="1 4">Belongs to the RNase T2 family.</text>
</comment>
<protein>
    <submittedName>
        <fullName evidence="6">Uncharacterized protein</fullName>
    </submittedName>
</protein>
<dbReference type="Pfam" id="PF00445">
    <property type="entry name" value="Ribonuclease_T2"/>
    <property type="match status" value="1"/>
</dbReference>
<feature type="signal peptide" evidence="5">
    <location>
        <begin position="1"/>
        <end position="21"/>
    </location>
</feature>
<dbReference type="InterPro" id="IPR036430">
    <property type="entry name" value="RNase_T2-like_sf"/>
</dbReference>
<dbReference type="EMBL" id="CADEBD010000057">
    <property type="protein sequence ID" value="CAB3222639.1"/>
    <property type="molecule type" value="Genomic_DNA"/>
</dbReference>
<dbReference type="Gene3D" id="3.90.730.10">
    <property type="entry name" value="Ribonuclease T2-like"/>
    <property type="match status" value="1"/>
</dbReference>
<dbReference type="InterPro" id="IPR033697">
    <property type="entry name" value="Ribonuclease_T2_eukaryotic"/>
</dbReference>
<evidence type="ECO:0000313" key="7">
    <source>
        <dbReference type="Proteomes" id="UP000494256"/>
    </source>
</evidence>
<sequence>MCNKSAISLVILCLSLDFAYTVHIKHLRSHDFSASTDWDYLIFTQHWPTTVCKDWTHKKPNHSCSYPKKHNAWTIHGIWPTKIGTRGPENCNSTWLFDPEQVKPIETDLEETWINIEKGTALYSLWAHEWNKHGTCAAAIPPFSNEFKYFSKGLELIKQYPMHDILSGANIFPSDTKPVTIEEIDRAIVSKIGKKPMIQCKYEDHIQYLFELRICFDKQLNLIDCSDNSYQLGGIITNCNMNAEIFYPDQHQATRGLVQLYKFINWLQWFTL</sequence>
<gene>
    <name evidence="6" type="ORF">APLA_LOCUS1238</name>
</gene>
<dbReference type="Proteomes" id="UP000494256">
    <property type="component" value="Unassembled WGS sequence"/>
</dbReference>
<dbReference type="InterPro" id="IPR001568">
    <property type="entry name" value="RNase_T2-like"/>
</dbReference>
<feature type="active site" evidence="3">
    <location>
        <position position="129"/>
    </location>
</feature>
<dbReference type="AlphaFoldDB" id="A0A8S0YTT7"/>
<dbReference type="PANTHER" id="PTHR11240">
    <property type="entry name" value="RIBONUCLEASE T2"/>
    <property type="match status" value="1"/>
</dbReference>
<dbReference type="CDD" id="cd01061">
    <property type="entry name" value="RNase_T2_euk"/>
    <property type="match status" value="1"/>
</dbReference>
<evidence type="ECO:0000256" key="4">
    <source>
        <dbReference type="RuleBase" id="RU004328"/>
    </source>
</evidence>
<dbReference type="GO" id="GO:0005576">
    <property type="term" value="C:extracellular region"/>
    <property type="evidence" value="ECO:0007669"/>
    <property type="project" value="TreeGrafter"/>
</dbReference>
<feature type="chain" id="PRO_5035757523" evidence="5">
    <location>
        <begin position="22"/>
        <end position="272"/>
    </location>
</feature>
<dbReference type="InterPro" id="IPR033130">
    <property type="entry name" value="RNase_T2_His_AS_2"/>
</dbReference>
<dbReference type="SUPFAM" id="SSF55895">
    <property type="entry name" value="Ribonuclease Rh-like"/>
    <property type="match status" value="1"/>
</dbReference>
<dbReference type="OrthoDB" id="6412933at2759"/>
<accession>A0A8S0YTT7</accession>
<keyword evidence="2" id="KW-1015">Disulfide bond</keyword>
<organism evidence="6 7">
    <name type="scientific">Arctia plantaginis</name>
    <name type="common">Wood tiger moth</name>
    <name type="synonym">Phalaena plantaginis</name>
    <dbReference type="NCBI Taxonomy" id="874455"/>
    <lineage>
        <taxon>Eukaryota</taxon>
        <taxon>Metazoa</taxon>
        <taxon>Ecdysozoa</taxon>
        <taxon>Arthropoda</taxon>
        <taxon>Hexapoda</taxon>
        <taxon>Insecta</taxon>
        <taxon>Pterygota</taxon>
        <taxon>Neoptera</taxon>
        <taxon>Endopterygota</taxon>
        <taxon>Lepidoptera</taxon>
        <taxon>Glossata</taxon>
        <taxon>Ditrysia</taxon>
        <taxon>Noctuoidea</taxon>
        <taxon>Erebidae</taxon>
        <taxon>Arctiinae</taxon>
        <taxon>Arctia</taxon>
    </lineage>
</organism>
<evidence type="ECO:0000256" key="5">
    <source>
        <dbReference type="SAM" id="SignalP"/>
    </source>
</evidence>
<evidence type="ECO:0000256" key="3">
    <source>
        <dbReference type="PIRSR" id="PIRSR633697-1"/>
    </source>
</evidence>
<dbReference type="GO" id="GO:0006401">
    <property type="term" value="P:RNA catabolic process"/>
    <property type="evidence" value="ECO:0007669"/>
    <property type="project" value="TreeGrafter"/>
</dbReference>
<feature type="active site" evidence="3">
    <location>
        <position position="133"/>
    </location>
</feature>
<dbReference type="GO" id="GO:0033897">
    <property type="term" value="F:ribonuclease T2 activity"/>
    <property type="evidence" value="ECO:0007669"/>
    <property type="project" value="InterPro"/>
</dbReference>
<dbReference type="GO" id="GO:0003723">
    <property type="term" value="F:RNA binding"/>
    <property type="evidence" value="ECO:0007669"/>
    <property type="project" value="InterPro"/>
</dbReference>
<reference evidence="6 7" key="1">
    <citation type="submission" date="2020-04" db="EMBL/GenBank/DDBJ databases">
        <authorList>
            <person name="Wallbank WR R."/>
            <person name="Pardo Diaz C."/>
            <person name="Kozak K."/>
            <person name="Martin S."/>
            <person name="Jiggins C."/>
            <person name="Moest M."/>
            <person name="Warren A I."/>
            <person name="Byers J.R.P. K."/>
            <person name="Montejo-Kovacevich G."/>
            <person name="Yen C E."/>
        </authorList>
    </citation>
    <scope>NUCLEOTIDE SEQUENCE [LARGE SCALE GENOMIC DNA]</scope>
</reference>
<comment type="caution">
    <text evidence="6">The sequence shown here is derived from an EMBL/GenBank/DDBJ whole genome shotgun (WGS) entry which is preliminary data.</text>
</comment>
<dbReference type="PANTHER" id="PTHR11240:SF22">
    <property type="entry name" value="RIBONUCLEASE T2"/>
    <property type="match status" value="1"/>
</dbReference>
<proteinExistence type="inferred from homology"/>
<name>A0A8S0YTT7_ARCPL</name>
<keyword evidence="5" id="KW-0732">Signal</keyword>
<dbReference type="PROSITE" id="PS00531">
    <property type="entry name" value="RNASE_T2_2"/>
    <property type="match status" value="1"/>
</dbReference>